<keyword evidence="6 8" id="KW-1133">Transmembrane helix</keyword>
<dbReference type="PANTHER" id="PTHR30450:SF1">
    <property type="entry name" value="D-METHIONINE TRANSPORT SYSTEM PERMEASE PROTEIN METI-RELATED"/>
    <property type="match status" value="1"/>
</dbReference>
<comment type="subcellular location">
    <subcellularLocation>
        <location evidence="1 8">Cell membrane</location>
        <topology evidence="1 8">Multi-pass membrane protein</topology>
    </subcellularLocation>
</comment>
<dbReference type="OrthoDB" id="9793490at2"/>
<feature type="transmembrane region" description="Helical" evidence="8">
    <location>
        <begin position="20"/>
        <end position="44"/>
    </location>
</feature>
<evidence type="ECO:0000256" key="8">
    <source>
        <dbReference type="RuleBase" id="RU363032"/>
    </source>
</evidence>
<evidence type="ECO:0000313" key="11">
    <source>
        <dbReference type="Proteomes" id="UP000434639"/>
    </source>
</evidence>
<dbReference type="EMBL" id="WMIB01000008">
    <property type="protein sequence ID" value="MTH53816.1"/>
    <property type="molecule type" value="Genomic_DNA"/>
</dbReference>
<feature type="transmembrane region" description="Helical" evidence="8">
    <location>
        <begin position="56"/>
        <end position="79"/>
    </location>
</feature>
<feature type="transmembrane region" description="Helical" evidence="8">
    <location>
        <begin position="91"/>
        <end position="112"/>
    </location>
</feature>
<dbReference type="InterPro" id="IPR000515">
    <property type="entry name" value="MetI-like"/>
</dbReference>
<accession>A0A7X2S5X2</accession>
<organism evidence="10 11">
    <name type="scientific">Metabacillus mangrovi</name>
    <dbReference type="NCBI Taxonomy" id="1491830"/>
    <lineage>
        <taxon>Bacteria</taxon>
        <taxon>Bacillati</taxon>
        <taxon>Bacillota</taxon>
        <taxon>Bacilli</taxon>
        <taxon>Bacillales</taxon>
        <taxon>Bacillaceae</taxon>
        <taxon>Metabacillus</taxon>
    </lineage>
</organism>
<evidence type="ECO:0000256" key="6">
    <source>
        <dbReference type="ARBA" id="ARBA00022989"/>
    </source>
</evidence>
<gene>
    <name evidence="10" type="ORF">GKZ89_10410</name>
</gene>
<keyword evidence="4" id="KW-1003">Cell membrane</keyword>
<keyword evidence="7 8" id="KW-0472">Membrane</keyword>
<feature type="transmembrane region" description="Helical" evidence="8">
    <location>
        <begin position="191"/>
        <end position="211"/>
    </location>
</feature>
<proteinExistence type="inferred from homology"/>
<dbReference type="PROSITE" id="PS50928">
    <property type="entry name" value="ABC_TM1"/>
    <property type="match status" value="1"/>
</dbReference>
<evidence type="ECO:0000259" key="9">
    <source>
        <dbReference type="PROSITE" id="PS50928"/>
    </source>
</evidence>
<dbReference type="PANTHER" id="PTHR30450">
    <property type="entry name" value="ABC TRANSPORTER PERMEASE"/>
    <property type="match status" value="1"/>
</dbReference>
<protein>
    <submittedName>
        <fullName evidence="10">ABC transporter permease subunit</fullName>
    </submittedName>
</protein>
<dbReference type="FunFam" id="1.10.3720.10:FF:000002">
    <property type="entry name" value="D-methionine ABC transporter permease MetI"/>
    <property type="match status" value="1"/>
</dbReference>
<dbReference type="GO" id="GO:0048473">
    <property type="term" value="P:D-methionine transmembrane transport"/>
    <property type="evidence" value="ECO:0007669"/>
    <property type="project" value="TreeGrafter"/>
</dbReference>
<evidence type="ECO:0000256" key="1">
    <source>
        <dbReference type="ARBA" id="ARBA00004651"/>
    </source>
</evidence>
<dbReference type="CDD" id="cd06261">
    <property type="entry name" value="TM_PBP2"/>
    <property type="match status" value="1"/>
</dbReference>
<feature type="domain" description="ABC transmembrane type-1" evidence="9">
    <location>
        <begin position="17"/>
        <end position="210"/>
    </location>
</feature>
<dbReference type="InterPro" id="IPR051322">
    <property type="entry name" value="AA_ABC_Transporter_Permease"/>
</dbReference>
<dbReference type="InterPro" id="IPR035906">
    <property type="entry name" value="MetI-like_sf"/>
</dbReference>
<keyword evidence="5 8" id="KW-0812">Transmembrane</keyword>
<evidence type="ECO:0000256" key="7">
    <source>
        <dbReference type="ARBA" id="ARBA00023136"/>
    </source>
</evidence>
<dbReference type="RefSeq" id="WP_155112337.1">
    <property type="nucleotide sequence ID" value="NZ_WMIB01000008.1"/>
</dbReference>
<dbReference type="SUPFAM" id="SSF161098">
    <property type="entry name" value="MetI-like"/>
    <property type="match status" value="1"/>
</dbReference>
<dbReference type="Gene3D" id="1.10.3720.10">
    <property type="entry name" value="MetI-like"/>
    <property type="match status" value="1"/>
</dbReference>
<reference evidence="10 11" key="1">
    <citation type="journal article" date="2017" name="Int. J. Syst. Evol. Microbiol.">
        <title>Bacillus mangrovi sp. nov., isolated from a sediment sample from a mangrove forest.</title>
        <authorList>
            <person name="Gupta V."/>
            <person name="Singh P.K."/>
            <person name="Korpole S."/>
            <person name="Tanuku N.R.S."/>
            <person name="Pinnaka A.K."/>
        </authorList>
    </citation>
    <scope>NUCLEOTIDE SEQUENCE [LARGE SCALE GENOMIC DNA]</scope>
    <source>
        <strain evidence="10 11">KCTC 33872</strain>
    </source>
</reference>
<evidence type="ECO:0000313" key="10">
    <source>
        <dbReference type="EMBL" id="MTH53816.1"/>
    </source>
</evidence>
<keyword evidence="11" id="KW-1185">Reference proteome</keyword>
<evidence type="ECO:0000256" key="4">
    <source>
        <dbReference type="ARBA" id="ARBA00022475"/>
    </source>
</evidence>
<evidence type="ECO:0000256" key="2">
    <source>
        <dbReference type="ARBA" id="ARBA00007069"/>
    </source>
</evidence>
<keyword evidence="3 8" id="KW-0813">Transport</keyword>
<sequence length="221" mass="23741">MLLESLTALLPELNKAFLETLYMVGISVLISFIFGLPAGILLFVTDKGLFLENAWIKNILGFIVNIIRSIPFIILLIALLPLANLLTGTTIGPAAASVSLSAAAIPFFARLVEQSLREIDKGVVEAAIATGASPWLIIKEVLLPEAKPGIIQGVTITVISLVAYSAMAGIIGGGGVGDLAIRFGYYRYDNLVMFTTIIILICFVQIIQFAGDRFAKITDKR</sequence>
<dbReference type="Pfam" id="PF00528">
    <property type="entry name" value="BPD_transp_1"/>
    <property type="match status" value="1"/>
</dbReference>
<evidence type="ECO:0000256" key="3">
    <source>
        <dbReference type="ARBA" id="ARBA00022448"/>
    </source>
</evidence>
<dbReference type="AlphaFoldDB" id="A0A7X2S5X2"/>
<comment type="caution">
    <text evidence="10">The sequence shown here is derived from an EMBL/GenBank/DDBJ whole genome shotgun (WGS) entry which is preliminary data.</text>
</comment>
<dbReference type="Proteomes" id="UP000434639">
    <property type="component" value="Unassembled WGS sequence"/>
</dbReference>
<name>A0A7X2S5X2_9BACI</name>
<evidence type="ECO:0000256" key="5">
    <source>
        <dbReference type="ARBA" id="ARBA00022692"/>
    </source>
</evidence>
<dbReference type="GO" id="GO:0005886">
    <property type="term" value="C:plasma membrane"/>
    <property type="evidence" value="ECO:0007669"/>
    <property type="project" value="UniProtKB-SubCell"/>
</dbReference>
<feature type="transmembrane region" description="Helical" evidence="8">
    <location>
        <begin position="149"/>
        <end position="171"/>
    </location>
</feature>
<comment type="similarity">
    <text evidence="2">Belongs to the binding-protein-dependent transport system permease family. CysTW subfamily.</text>
</comment>